<comment type="caution">
    <text evidence="8">The sequence shown here is derived from an EMBL/GenBank/DDBJ whole genome shotgun (WGS) entry which is preliminary data.</text>
</comment>
<evidence type="ECO:0000256" key="2">
    <source>
        <dbReference type="ARBA" id="ARBA00022670"/>
    </source>
</evidence>
<dbReference type="GO" id="GO:0046872">
    <property type="term" value="F:metal ion binding"/>
    <property type="evidence" value="ECO:0007669"/>
    <property type="project" value="UniProtKB-KW"/>
</dbReference>
<dbReference type="PROSITE" id="PS50249">
    <property type="entry name" value="MPN"/>
    <property type="match status" value="1"/>
</dbReference>
<keyword evidence="5" id="KW-0862">Zinc</keyword>
<evidence type="ECO:0000313" key="9">
    <source>
        <dbReference type="Proteomes" id="UP000411588"/>
    </source>
</evidence>
<dbReference type="GO" id="GO:0006508">
    <property type="term" value="P:proteolysis"/>
    <property type="evidence" value="ECO:0007669"/>
    <property type="project" value="UniProtKB-KW"/>
</dbReference>
<dbReference type="InterPro" id="IPR025657">
    <property type="entry name" value="RadC_JAB"/>
</dbReference>
<evidence type="ECO:0000256" key="3">
    <source>
        <dbReference type="ARBA" id="ARBA00022723"/>
    </source>
</evidence>
<protein>
    <submittedName>
        <fullName evidence="8">DNA repair protein RadC</fullName>
    </submittedName>
</protein>
<dbReference type="EMBL" id="CAADAN010000017">
    <property type="protein sequence ID" value="VFD35437.1"/>
    <property type="molecule type" value="Genomic_DNA"/>
</dbReference>
<dbReference type="Gene3D" id="3.40.140.10">
    <property type="entry name" value="Cytidine Deaminase, domain 2"/>
    <property type="match status" value="1"/>
</dbReference>
<evidence type="ECO:0000256" key="6">
    <source>
        <dbReference type="ARBA" id="ARBA00023049"/>
    </source>
</evidence>
<gene>
    <name evidence="8" type="primary">radC_2</name>
    <name evidence="8" type="ORF">SAMEA1402399_03525</name>
</gene>
<dbReference type="GO" id="GO:0008237">
    <property type="term" value="F:metallopeptidase activity"/>
    <property type="evidence" value="ECO:0007669"/>
    <property type="project" value="UniProtKB-KW"/>
</dbReference>
<dbReference type="PANTHER" id="PTHR30471:SF3">
    <property type="entry name" value="UPF0758 PROTEIN YEES-RELATED"/>
    <property type="match status" value="1"/>
</dbReference>
<organism evidence="8 9">
    <name type="scientific">Clostridioides difficile</name>
    <name type="common">Peptoclostridium difficile</name>
    <dbReference type="NCBI Taxonomy" id="1496"/>
    <lineage>
        <taxon>Bacteria</taxon>
        <taxon>Bacillati</taxon>
        <taxon>Bacillota</taxon>
        <taxon>Clostridia</taxon>
        <taxon>Peptostreptococcales</taxon>
        <taxon>Peptostreptococcaceae</taxon>
        <taxon>Clostridioides</taxon>
    </lineage>
</organism>
<keyword evidence="4" id="KW-0378">Hydrolase</keyword>
<sequence length="153" mass="17462">MDKKKIPAKRVDIVSLKLVKESSVLYETRKISNPYDAYRLVKNFLVDSDREKFVVVYLDTKNQPVSIEIVSIGTVNSAMVHPREVFKVAVLSNASKIICFHNHPSGNTNFSKEDEVITKRLQKCGEILGIELVDHIVVGDDDKYFSFKENFKI</sequence>
<keyword evidence="2" id="KW-0645">Protease</keyword>
<dbReference type="Proteomes" id="UP000411588">
    <property type="component" value="Unassembled WGS sequence"/>
</dbReference>
<dbReference type="Pfam" id="PF04002">
    <property type="entry name" value="RadC"/>
    <property type="match status" value="1"/>
</dbReference>
<dbReference type="AlphaFoldDB" id="A0AB74QFI0"/>
<keyword evidence="6" id="KW-0482">Metalloprotease</keyword>
<reference evidence="8 9" key="1">
    <citation type="submission" date="2019-02" db="EMBL/GenBank/DDBJ databases">
        <authorList>
            <consortium name="Pathogen Informatics"/>
        </authorList>
    </citation>
    <scope>NUCLEOTIDE SEQUENCE [LARGE SCALE GENOMIC DNA]</scope>
    <source>
        <strain evidence="9">clo34</strain>
    </source>
</reference>
<dbReference type="PROSITE" id="PS01302">
    <property type="entry name" value="UPF0758"/>
    <property type="match status" value="1"/>
</dbReference>
<evidence type="ECO:0000313" key="8">
    <source>
        <dbReference type="EMBL" id="VFD35437.1"/>
    </source>
</evidence>
<dbReference type="InterPro" id="IPR001405">
    <property type="entry name" value="UPF0758"/>
</dbReference>
<proteinExistence type="inferred from homology"/>
<dbReference type="InterPro" id="IPR020891">
    <property type="entry name" value="UPF0758_CS"/>
</dbReference>
<dbReference type="CDD" id="cd08071">
    <property type="entry name" value="MPN_DUF2466"/>
    <property type="match status" value="1"/>
</dbReference>
<evidence type="ECO:0000259" key="7">
    <source>
        <dbReference type="PROSITE" id="PS50249"/>
    </source>
</evidence>
<dbReference type="PANTHER" id="PTHR30471">
    <property type="entry name" value="DNA REPAIR PROTEIN RADC"/>
    <property type="match status" value="1"/>
</dbReference>
<dbReference type="NCBIfam" id="TIGR00608">
    <property type="entry name" value="radc"/>
    <property type="match status" value="1"/>
</dbReference>
<dbReference type="InterPro" id="IPR037518">
    <property type="entry name" value="MPN"/>
</dbReference>
<keyword evidence="3" id="KW-0479">Metal-binding</keyword>
<name>A0AB74QFI0_CLODI</name>
<evidence type="ECO:0000256" key="5">
    <source>
        <dbReference type="ARBA" id="ARBA00022833"/>
    </source>
</evidence>
<evidence type="ECO:0000256" key="1">
    <source>
        <dbReference type="ARBA" id="ARBA00010243"/>
    </source>
</evidence>
<comment type="similarity">
    <text evidence="1">Belongs to the UPF0758 family.</text>
</comment>
<feature type="domain" description="MPN" evidence="7">
    <location>
        <begin position="30"/>
        <end position="153"/>
    </location>
</feature>
<accession>A0AB74QFI0</accession>
<dbReference type="RefSeq" id="WP_009903548.1">
    <property type="nucleotide sequence ID" value="NZ_BIOV01000035.1"/>
</dbReference>
<evidence type="ECO:0000256" key="4">
    <source>
        <dbReference type="ARBA" id="ARBA00022801"/>
    </source>
</evidence>